<accession>X1BE05</accession>
<dbReference type="EMBL" id="BART01016489">
    <property type="protein sequence ID" value="GAG82358.1"/>
    <property type="molecule type" value="Genomic_DNA"/>
</dbReference>
<feature type="non-terminal residue" evidence="1">
    <location>
        <position position="1"/>
    </location>
</feature>
<feature type="non-terminal residue" evidence="1">
    <location>
        <position position="302"/>
    </location>
</feature>
<protein>
    <submittedName>
        <fullName evidence="1">Uncharacterized protein</fullName>
    </submittedName>
</protein>
<gene>
    <name evidence="1" type="ORF">S01H4_31694</name>
</gene>
<evidence type="ECO:0000313" key="1">
    <source>
        <dbReference type="EMBL" id="GAG82358.1"/>
    </source>
</evidence>
<reference evidence="1" key="1">
    <citation type="journal article" date="2014" name="Front. Microbiol.">
        <title>High frequency of phylogenetically diverse reductive dehalogenase-homologous genes in deep subseafloor sedimentary metagenomes.</title>
        <authorList>
            <person name="Kawai M."/>
            <person name="Futagami T."/>
            <person name="Toyoda A."/>
            <person name="Takaki Y."/>
            <person name="Nishi S."/>
            <person name="Hori S."/>
            <person name="Arai W."/>
            <person name="Tsubouchi T."/>
            <person name="Morono Y."/>
            <person name="Uchiyama I."/>
            <person name="Ito T."/>
            <person name="Fujiyama A."/>
            <person name="Inagaki F."/>
            <person name="Takami H."/>
        </authorList>
    </citation>
    <scope>NUCLEOTIDE SEQUENCE</scope>
    <source>
        <strain evidence="1">Expedition CK06-06</strain>
    </source>
</reference>
<organism evidence="1">
    <name type="scientific">marine sediment metagenome</name>
    <dbReference type="NCBI Taxonomy" id="412755"/>
    <lineage>
        <taxon>unclassified sequences</taxon>
        <taxon>metagenomes</taxon>
        <taxon>ecological metagenomes</taxon>
    </lineage>
</organism>
<sequence>EKLVIIYLFVHKDLPEGLYDLFIQTDGIYPGYRNLEEIAEQIRIYFNIYSVYGLSVKNLGKISRFLKIFKAHVNKMHNFDSTEINDEDNFLIIEIDDKTHLISENNIKINLNKMINPKRYNFYTYSMIFLGGLGPEGHGFSYSTPKGEIIEICSDRKESQAIIIKFKKYLKKTFLQKLTNEFLKSKINEPVINKIIQFIDDIISEEDYLDINKKESLIKKIESYLYSNRELKTKLKIENLIKEISQIFSIILRPVDLIDQFKCRMNLVAEGKIKSEEIPKLTSLKNKSHYDVLKERFFFQNI</sequence>
<proteinExistence type="predicted"/>
<comment type="caution">
    <text evidence="1">The sequence shown here is derived from an EMBL/GenBank/DDBJ whole genome shotgun (WGS) entry which is preliminary data.</text>
</comment>
<dbReference type="AlphaFoldDB" id="X1BE05"/>
<name>X1BE05_9ZZZZ</name>